<evidence type="ECO:0000313" key="3">
    <source>
        <dbReference type="EMBL" id="OUJ73120.1"/>
    </source>
</evidence>
<keyword evidence="4" id="KW-1185">Reference proteome</keyword>
<dbReference type="EMBL" id="MTSE01000007">
    <property type="protein sequence ID" value="OUJ73120.1"/>
    <property type="molecule type" value="Genomic_DNA"/>
</dbReference>
<keyword evidence="2" id="KW-0732">Signal</keyword>
<proteinExistence type="predicted"/>
<gene>
    <name evidence="3" type="ORF">BXP70_14900</name>
</gene>
<evidence type="ECO:0000313" key="4">
    <source>
        <dbReference type="Proteomes" id="UP000194873"/>
    </source>
</evidence>
<feature type="region of interest" description="Disordered" evidence="1">
    <location>
        <begin position="18"/>
        <end position="51"/>
    </location>
</feature>
<dbReference type="Proteomes" id="UP000194873">
    <property type="component" value="Unassembled WGS sequence"/>
</dbReference>
<dbReference type="OrthoDB" id="9798438at2"/>
<name>A0A243WBV7_9BACT</name>
<dbReference type="SUPFAM" id="SSF50956">
    <property type="entry name" value="Thermostable phytase (3-phytase)"/>
    <property type="match status" value="1"/>
</dbReference>
<organism evidence="3 4">
    <name type="scientific">Hymenobacter crusticola</name>
    <dbReference type="NCBI Taxonomy" id="1770526"/>
    <lineage>
        <taxon>Bacteria</taxon>
        <taxon>Pseudomonadati</taxon>
        <taxon>Bacteroidota</taxon>
        <taxon>Cytophagia</taxon>
        <taxon>Cytophagales</taxon>
        <taxon>Hymenobacteraceae</taxon>
        <taxon>Hymenobacter</taxon>
    </lineage>
</organism>
<evidence type="ECO:0000256" key="1">
    <source>
        <dbReference type="SAM" id="MobiDB-lite"/>
    </source>
</evidence>
<sequence>MRTLLVLTTLLGVLSNSSCSQAQSDDPTAKTHKESKKGGKKDGKKGKKNKEDTLENRFIDAAIPGLSKLAVISKVPESSSLALADQPGTFYTNADAGNSPTLYKVDLKGNLLQEINLPVANHDWESLAKDDKGNLYVVDAGNNNNSRKNLVVYRLNPAAPQQVSQIPFSYADQTDFPPKKENRNFDCEASIWHAGKLYLFTKDRAQQSTSKVYTLNDQPGQQTAKLIAKLAIPGEVTDANLSPDGKRLALLGREELFILEGNDLNAIFKATPRRIDLGGAGQTEGLVFTDNQTLIISTEQGSLYQYKL</sequence>
<evidence type="ECO:0008006" key="5">
    <source>
        <dbReference type="Google" id="ProtNLM"/>
    </source>
</evidence>
<feature type="chain" id="PRO_5013212892" description="SMP-30/Gluconolactonase/LRE-like region domain-containing protein" evidence="2">
    <location>
        <begin position="23"/>
        <end position="308"/>
    </location>
</feature>
<reference evidence="3 4" key="1">
    <citation type="submission" date="2017-01" db="EMBL/GenBank/DDBJ databases">
        <title>A new Hymenobacter.</title>
        <authorList>
            <person name="Liang Y."/>
            <person name="Feng F."/>
        </authorList>
    </citation>
    <scope>NUCLEOTIDE SEQUENCE [LARGE SCALE GENOMIC DNA]</scope>
    <source>
        <strain evidence="3">MIMBbqt21</strain>
    </source>
</reference>
<evidence type="ECO:0000256" key="2">
    <source>
        <dbReference type="SAM" id="SignalP"/>
    </source>
</evidence>
<accession>A0A243WBV7</accession>
<feature type="compositionally biased region" description="Basic and acidic residues" evidence="1">
    <location>
        <begin position="27"/>
        <end position="41"/>
    </location>
</feature>
<comment type="caution">
    <text evidence="3">The sequence shown here is derived from an EMBL/GenBank/DDBJ whole genome shotgun (WGS) entry which is preliminary data.</text>
</comment>
<feature type="signal peptide" evidence="2">
    <location>
        <begin position="1"/>
        <end position="22"/>
    </location>
</feature>
<dbReference type="RefSeq" id="WP_086594880.1">
    <property type="nucleotide sequence ID" value="NZ_MTSE01000007.1"/>
</dbReference>
<protein>
    <recommendedName>
        <fullName evidence="5">SMP-30/Gluconolactonase/LRE-like region domain-containing protein</fullName>
    </recommendedName>
</protein>
<dbReference type="AlphaFoldDB" id="A0A243WBV7"/>